<dbReference type="Gene3D" id="3.90.1300.10">
    <property type="entry name" value="Amidase signature (AS) domain"/>
    <property type="match status" value="1"/>
</dbReference>
<evidence type="ECO:0000259" key="1">
    <source>
        <dbReference type="Pfam" id="PF01425"/>
    </source>
</evidence>
<proteinExistence type="predicted"/>
<dbReference type="SUPFAM" id="SSF75304">
    <property type="entry name" value="Amidase signature (AS) enzymes"/>
    <property type="match status" value="1"/>
</dbReference>
<protein>
    <submittedName>
        <fullName evidence="2">Amidase</fullName>
    </submittedName>
</protein>
<comment type="caution">
    <text evidence="2">The sequence shown here is derived from an EMBL/GenBank/DDBJ whole genome shotgun (WGS) entry which is preliminary data.</text>
</comment>
<dbReference type="Proteomes" id="UP000294902">
    <property type="component" value="Unassembled WGS sequence"/>
</dbReference>
<dbReference type="InterPro" id="IPR036928">
    <property type="entry name" value="AS_sf"/>
</dbReference>
<evidence type="ECO:0000313" key="2">
    <source>
        <dbReference type="EMBL" id="TCT16134.1"/>
    </source>
</evidence>
<dbReference type="PANTHER" id="PTHR42678">
    <property type="entry name" value="AMIDASE"/>
    <property type="match status" value="1"/>
</dbReference>
<dbReference type="EMBL" id="SMAL01000002">
    <property type="protein sequence ID" value="TCT16134.1"/>
    <property type="molecule type" value="Genomic_DNA"/>
</dbReference>
<keyword evidence="3" id="KW-1185">Reference proteome</keyword>
<sequence length="483" mass="52705">MTKYFNIEEASISDIQQGFKSNILSSKELVLMYLERIAKLDKDGPKLNSILEINPDAVHIAEKLDYEREKQGIRGLIHGIPVLVKDNIDTRDKMHTSGGSLALQYNYAKEDAYLIKKLRTAGAIILGKTNMTEWANFMTEGMPPGYSSRGGQVLSPYDPGNLSPGGSSSGSGVAVSANFCTVAIGTETSGSVISPASDNGIVGLKPTVGLISRSGIIPISHSQDVAGPMGKTVEDVAILLSGMVGVDENDPITYTSRDQLHNDYTQFLDRNGLESVRIGVPREHFFNSLTSEEVKLVEENLALLKKQGAVIIDNIEIQTANNINSKTVMLYEFKVGINNYLARLNHNVSVHSLEELIQYNNKDPEKMLKYGQTDLIASNNTSGTLTELDYIVSRLNDIKLSKEDGIDKVMSKHNLDALLFPNYKGVEIVAKAGYPSITVPGGTLQNGKPIGITFAAEAFSEPKLLKIAYAFEQHSKKRIPPSL</sequence>
<reference evidence="2 3" key="1">
    <citation type="submission" date="2019-03" db="EMBL/GenBank/DDBJ databases">
        <title>Genomic Encyclopedia of Type Strains, Phase IV (KMG-IV): sequencing the most valuable type-strain genomes for metagenomic binning, comparative biology and taxonomic classification.</title>
        <authorList>
            <person name="Goeker M."/>
        </authorList>
    </citation>
    <scope>NUCLEOTIDE SEQUENCE [LARGE SCALE GENOMIC DNA]</scope>
    <source>
        <strain evidence="2 3">DSM 24629</strain>
    </source>
</reference>
<dbReference type="PANTHER" id="PTHR42678:SF34">
    <property type="entry name" value="OS04G0183300 PROTEIN"/>
    <property type="match status" value="1"/>
</dbReference>
<organism evidence="2 3">
    <name type="scientific">Natranaerovirga pectinivora</name>
    <dbReference type="NCBI Taxonomy" id="682400"/>
    <lineage>
        <taxon>Bacteria</taxon>
        <taxon>Bacillati</taxon>
        <taxon>Bacillota</taxon>
        <taxon>Clostridia</taxon>
        <taxon>Lachnospirales</taxon>
        <taxon>Natranaerovirgaceae</taxon>
        <taxon>Natranaerovirga</taxon>
    </lineage>
</organism>
<dbReference type="InterPro" id="IPR023631">
    <property type="entry name" value="Amidase_dom"/>
</dbReference>
<gene>
    <name evidence="2" type="ORF">EDC18_102150</name>
</gene>
<dbReference type="OrthoDB" id="9811471at2"/>
<dbReference type="Pfam" id="PF01425">
    <property type="entry name" value="Amidase"/>
    <property type="match status" value="1"/>
</dbReference>
<accession>A0A4R3MSX0</accession>
<dbReference type="AlphaFoldDB" id="A0A4R3MSX0"/>
<feature type="domain" description="Amidase" evidence="1">
    <location>
        <begin position="28"/>
        <end position="465"/>
    </location>
</feature>
<dbReference type="RefSeq" id="WP_132250288.1">
    <property type="nucleotide sequence ID" value="NZ_SMAL01000002.1"/>
</dbReference>
<evidence type="ECO:0000313" key="3">
    <source>
        <dbReference type="Proteomes" id="UP000294902"/>
    </source>
</evidence>
<name>A0A4R3MSX0_9FIRM</name>
<dbReference type="NCBIfam" id="NF005300">
    <property type="entry name" value="PRK06828.1"/>
    <property type="match status" value="1"/>
</dbReference>